<evidence type="ECO:0000313" key="7">
    <source>
        <dbReference type="Proteomes" id="UP000248423"/>
    </source>
</evidence>
<dbReference type="GO" id="GO:0004674">
    <property type="term" value="F:protein serine/threonine kinase activity"/>
    <property type="evidence" value="ECO:0007669"/>
    <property type="project" value="UniProtKB-KW"/>
</dbReference>
<evidence type="ECO:0000313" key="6">
    <source>
        <dbReference type="EMBL" id="PYI04743.1"/>
    </source>
</evidence>
<dbReference type="PANTHER" id="PTHR24055">
    <property type="entry name" value="MITOGEN-ACTIVATED PROTEIN KINASE"/>
    <property type="match status" value="1"/>
</dbReference>
<dbReference type="Gene3D" id="1.10.510.10">
    <property type="entry name" value="Transferase(Phosphotransferase) domain 1"/>
    <property type="match status" value="1"/>
</dbReference>
<dbReference type="Proteomes" id="UP000248423">
    <property type="component" value="Unassembled WGS sequence"/>
</dbReference>
<keyword evidence="1" id="KW-0723">Serine/threonine-protein kinase</keyword>
<evidence type="ECO:0000256" key="4">
    <source>
        <dbReference type="SAM" id="MobiDB-lite"/>
    </source>
</evidence>
<evidence type="ECO:0000256" key="2">
    <source>
        <dbReference type="ARBA" id="ARBA00022741"/>
    </source>
</evidence>
<protein>
    <submittedName>
        <fullName evidence="6">Kinase-like protein</fullName>
    </submittedName>
</protein>
<evidence type="ECO:0000259" key="5">
    <source>
        <dbReference type="PROSITE" id="PS50011"/>
    </source>
</evidence>
<organism evidence="6 7">
    <name type="scientific">Aspergillus sclerotiicarbonarius (strain CBS 121057 / IBT 28362)</name>
    <dbReference type="NCBI Taxonomy" id="1448318"/>
    <lineage>
        <taxon>Eukaryota</taxon>
        <taxon>Fungi</taxon>
        <taxon>Dikarya</taxon>
        <taxon>Ascomycota</taxon>
        <taxon>Pezizomycotina</taxon>
        <taxon>Eurotiomycetes</taxon>
        <taxon>Eurotiomycetidae</taxon>
        <taxon>Eurotiales</taxon>
        <taxon>Aspergillaceae</taxon>
        <taxon>Aspergillus</taxon>
        <taxon>Aspergillus subgen. Circumdati</taxon>
    </lineage>
</organism>
<dbReference type="InterPro" id="IPR050117">
    <property type="entry name" value="MAPK"/>
</dbReference>
<dbReference type="STRING" id="1448318.A0A319FE07"/>
<dbReference type="InterPro" id="IPR000719">
    <property type="entry name" value="Prot_kinase_dom"/>
</dbReference>
<dbReference type="InterPro" id="IPR008271">
    <property type="entry name" value="Ser/Thr_kinase_AS"/>
</dbReference>
<dbReference type="SMART" id="SM00220">
    <property type="entry name" value="S_TKc"/>
    <property type="match status" value="1"/>
</dbReference>
<feature type="region of interest" description="Disordered" evidence="4">
    <location>
        <begin position="335"/>
        <end position="360"/>
    </location>
</feature>
<sequence length="374" mass="42462">MSMSRIQNGLRLVGQNGTMYTLLSPLARRNHPHVWRACQSDNERDEIIIKHPPDDTDPEKRSFQREMNMQKLFKPSRFIRKMTDTIPASSDLPEMMVLEPFEKTLWSARTKRPLAIWEIKYIMKATLLGLQEIHKQGLVYCDFKMENVLLNGFNNDAATEDQEVVGRMRVKIADLGSVMAPDRGDVTSLTYRSPEVYFKKPWTSAIDIWAWGIVYFHLIQAQINFSAPGIYDSIIKNTTLAQKAKAVQASQIHDFNLQENEYFEGCDFSVVKEVDLAFEEEHWTDRLIARGVPEYDVVFLYAVLEPDPTKRMIAEDIFATGVFGCLPGIKSISFPPKSSQDRSHDSCSNHVRAGTGTPPSPASAFLSPLIILQG</sequence>
<name>A0A319FE07_ASPSB</name>
<dbReference type="InterPro" id="IPR011009">
    <property type="entry name" value="Kinase-like_dom_sf"/>
</dbReference>
<dbReference type="Gene3D" id="3.30.200.20">
    <property type="entry name" value="Phosphorylase Kinase, domain 1"/>
    <property type="match status" value="1"/>
</dbReference>
<dbReference type="OrthoDB" id="5979581at2759"/>
<dbReference type="PROSITE" id="PS00108">
    <property type="entry name" value="PROTEIN_KINASE_ST"/>
    <property type="match status" value="1"/>
</dbReference>
<keyword evidence="2" id="KW-0547">Nucleotide-binding</keyword>
<keyword evidence="6" id="KW-0808">Transferase</keyword>
<evidence type="ECO:0000256" key="3">
    <source>
        <dbReference type="ARBA" id="ARBA00022840"/>
    </source>
</evidence>
<accession>A0A319FE07</accession>
<dbReference type="VEuPathDB" id="FungiDB:BO78DRAFT_372412"/>
<dbReference type="AlphaFoldDB" id="A0A319FE07"/>
<dbReference type="EMBL" id="KZ826365">
    <property type="protein sequence ID" value="PYI04743.1"/>
    <property type="molecule type" value="Genomic_DNA"/>
</dbReference>
<keyword evidence="6" id="KW-0418">Kinase</keyword>
<dbReference type="SUPFAM" id="SSF56112">
    <property type="entry name" value="Protein kinase-like (PK-like)"/>
    <property type="match status" value="1"/>
</dbReference>
<evidence type="ECO:0000256" key="1">
    <source>
        <dbReference type="ARBA" id="ARBA00022527"/>
    </source>
</evidence>
<reference evidence="6 7" key="1">
    <citation type="submission" date="2018-02" db="EMBL/GenBank/DDBJ databases">
        <title>The genomes of Aspergillus section Nigri reveals drivers in fungal speciation.</title>
        <authorList>
            <consortium name="DOE Joint Genome Institute"/>
            <person name="Vesth T.C."/>
            <person name="Nybo J."/>
            <person name="Theobald S."/>
            <person name="Brandl J."/>
            <person name="Frisvad J.C."/>
            <person name="Nielsen K.F."/>
            <person name="Lyhne E.K."/>
            <person name="Kogle M.E."/>
            <person name="Kuo A."/>
            <person name="Riley R."/>
            <person name="Clum A."/>
            <person name="Nolan M."/>
            <person name="Lipzen A."/>
            <person name="Salamov A."/>
            <person name="Henrissat B."/>
            <person name="Wiebenga A."/>
            <person name="De vries R.P."/>
            <person name="Grigoriev I.V."/>
            <person name="Mortensen U.H."/>
            <person name="Andersen M.R."/>
            <person name="Baker S.E."/>
        </authorList>
    </citation>
    <scope>NUCLEOTIDE SEQUENCE [LARGE SCALE GENOMIC DNA]</scope>
    <source>
        <strain evidence="6 7">CBS 121057</strain>
    </source>
</reference>
<dbReference type="Pfam" id="PF00069">
    <property type="entry name" value="Pkinase"/>
    <property type="match status" value="1"/>
</dbReference>
<dbReference type="GO" id="GO:0005524">
    <property type="term" value="F:ATP binding"/>
    <property type="evidence" value="ECO:0007669"/>
    <property type="project" value="UniProtKB-KW"/>
</dbReference>
<keyword evidence="7" id="KW-1185">Reference proteome</keyword>
<gene>
    <name evidence="6" type="ORF">BO78DRAFT_372412</name>
</gene>
<dbReference type="PROSITE" id="PS50011">
    <property type="entry name" value="PROTEIN_KINASE_DOM"/>
    <property type="match status" value="1"/>
</dbReference>
<proteinExistence type="predicted"/>
<keyword evidence="3" id="KW-0067">ATP-binding</keyword>
<feature type="domain" description="Protein kinase" evidence="5">
    <location>
        <begin position="20"/>
        <end position="323"/>
    </location>
</feature>